<comment type="caution">
    <text evidence="4">The sequence shown here is derived from an EMBL/GenBank/DDBJ whole genome shotgun (WGS) entry which is preliminary data.</text>
</comment>
<keyword evidence="3" id="KW-0804">Transcription</keyword>
<sequence length="275" mass="30958">MQEQFSYNKSAHIAGLSSFSAIMKDFSYGKHAHEEYSIGVTCRGRQDFFSNGAFHKSNAGNIIFFNPEQVHDGHAGAGEEMAYQMLYIPEPTLMNLILALGSAKKKCARLDMSLFQDSMLQSQIFSLTSAMNSSTSLSSLEEEHLLLGIAHSIIRIGDGTLTDNHSYGRIDSLLNRAKEFIHDNLHRKCSVDEIANAANMSKYHFIRLFNEQFGMTPHQYVLGHKINRAKYELELGKNAADIAFQYGFSDLSHLNRNFKNAFGITPNQYQKQLSL</sequence>
<accession>A0A837G8Y1</accession>
<dbReference type="Pfam" id="PF02311">
    <property type="entry name" value="AraC_binding"/>
    <property type="match status" value="1"/>
</dbReference>
<dbReference type="PANTHER" id="PTHR46796:SF2">
    <property type="entry name" value="TRANSCRIPTIONAL REGULATORY PROTEIN"/>
    <property type="match status" value="1"/>
</dbReference>
<dbReference type="InterPro" id="IPR037923">
    <property type="entry name" value="HTH-like"/>
</dbReference>
<keyword evidence="1" id="KW-0805">Transcription regulation</keyword>
<dbReference type="EMBL" id="JXXR01000011">
    <property type="protein sequence ID" value="KJY73265.1"/>
    <property type="molecule type" value="Genomic_DNA"/>
</dbReference>
<dbReference type="SUPFAM" id="SSF46689">
    <property type="entry name" value="Homeodomain-like"/>
    <property type="match status" value="2"/>
</dbReference>
<evidence type="ECO:0000256" key="2">
    <source>
        <dbReference type="ARBA" id="ARBA00023125"/>
    </source>
</evidence>
<name>A0A837G8Y1_9VIBR</name>
<dbReference type="AlphaFoldDB" id="A0A837G8Y1"/>
<dbReference type="InterPro" id="IPR018060">
    <property type="entry name" value="HTH_AraC"/>
</dbReference>
<evidence type="ECO:0000256" key="1">
    <source>
        <dbReference type="ARBA" id="ARBA00023015"/>
    </source>
</evidence>
<dbReference type="InterPro" id="IPR050204">
    <property type="entry name" value="AraC_XylS_family_regulators"/>
</dbReference>
<reference evidence="4" key="1">
    <citation type="journal article" date="2015" name="BMC Genomics">
        <title>Genome mining reveals unlocked bioactive potential of marine Gram-negative bacteria.</title>
        <authorList>
            <person name="Machado H."/>
            <person name="Sonnenschein E.C."/>
            <person name="Melchiorsen J."/>
            <person name="Gram L."/>
        </authorList>
    </citation>
    <scope>NUCLEOTIDE SEQUENCE</scope>
    <source>
        <strain evidence="4">S2052</strain>
    </source>
</reference>
<protein>
    <submittedName>
        <fullName evidence="4">AraC family transcriptional regulator</fullName>
    </submittedName>
</protein>
<dbReference type="InterPro" id="IPR009057">
    <property type="entry name" value="Homeodomain-like_sf"/>
</dbReference>
<gene>
    <name evidence="4" type="ORF">TW71_10860</name>
</gene>
<evidence type="ECO:0000256" key="3">
    <source>
        <dbReference type="ARBA" id="ARBA00023163"/>
    </source>
</evidence>
<dbReference type="InterPro" id="IPR003313">
    <property type="entry name" value="AraC-bd"/>
</dbReference>
<dbReference type="Pfam" id="PF12833">
    <property type="entry name" value="HTH_18"/>
    <property type="match status" value="1"/>
</dbReference>
<dbReference type="Gene3D" id="1.10.10.60">
    <property type="entry name" value="Homeodomain-like"/>
    <property type="match status" value="2"/>
</dbReference>
<dbReference type="GO" id="GO:0003700">
    <property type="term" value="F:DNA-binding transcription factor activity"/>
    <property type="evidence" value="ECO:0007669"/>
    <property type="project" value="InterPro"/>
</dbReference>
<dbReference type="SMART" id="SM00342">
    <property type="entry name" value="HTH_ARAC"/>
    <property type="match status" value="1"/>
</dbReference>
<dbReference type="PANTHER" id="PTHR46796">
    <property type="entry name" value="HTH-TYPE TRANSCRIPTIONAL ACTIVATOR RHAS-RELATED"/>
    <property type="match status" value="1"/>
</dbReference>
<evidence type="ECO:0000313" key="4">
    <source>
        <dbReference type="EMBL" id="KJY73265.1"/>
    </source>
</evidence>
<proteinExistence type="predicted"/>
<organism evidence="4">
    <name type="scientific">Vibrio coralliilyticus</name>
    <dbReference type="NCBI Taxonomy" id="190893"/>
    <lineage>
        <taxon>Bacteria</taxon>
        <taxon>Pseudomonadati</taxon>
        <taxon>Pseudomonadota</taxon>
        <taxon>Gammaproteobacteria</taxon>
        <taxon>Vibrionales</taxon>
        <taxon>Vibrionaceae</taxon>
        <taxon>Vibrio</taxon>
    </lineage>
</organism>
<dbReference type="PROSITE" id="PS01124">
    <property type="entry name" value="HTH_ARAC_FAMILY_2"/>
    <property type="match status" value="1"/>
</dbReference>
<keyword evidence="2" id="KW-0238">DNA-binding</keyword>
<dbReference type="SUPFAM" id="SSF51215">
    <property type="entry name" value="Regulatory protein AraC"/>
    <property type="match status" value="1"/>
</dbReference>
<dbReference type="RefSeq" id="WP_045985893.1">
    <property type="nucleotide sequence ID" value="NZ_CP063052.1"/>
</dbReference>
<dbReference type="GO" id="GO:0043565">
    <property type="term" value="F:sequence-specific DNA binding"/>
    <property type="evidence" value="ECO:0007669"/>
    <property type="project" value="InterPro"/>
</dbReference>